<gene>
    <name evidence="2" type="ORF">AWE51_01070</name>
</gene>
<dbReference type="PANTHER" id="PTHR36836:SF1">
    <property type="entry name" value="COLANIC ACID BIOSYNTHESIS PROTEIN WCAK"/>
    <property type="match status" value="1"/>
</dbReference>
<dbReference type="Proteomes" id="UP000076715">
    <property type="component" value="Unassembled WGS sequence"/>
</dbReference>
<comment type="caution">
    <text evidence="2">The sequence shown here is derived from an EMBL/GenBank/DDBJ whole genome shotgun (WGS) entry which is preliminary data.</text>
</comment>
<accession>A0A162CTS1</accession>
<protein>
    <recommendedName>
        <fullName evidence="1">Polysaccharide pyruvyl transferase domain-containing protein</fullName>
    </recommendedName>
</protein>
<keyword evidence="3" id="KW-1185">Reference proteome</keyword>
<dbReference type="PANTHER" id="PTHR36836">
    <property type="entry name" value="COLANIC ACID BIOSYNTHESIS PROTEIN WCAK"/>
    <property type="match status" value="1"/>
</dbReference>
<evidence type="ECO:0000259" key="1">
    <source>
        <dbReference type="Pfam" id="PF04230"/>
    </source>
</evidence>
<dbReference type="EMBL" id="LQRT01000002">
    <property type="protein sequence ID" value="KZS42064.1"/>
    <property type="molecule type" value="Genomic_DNA"/>
</dbReference>
<organism evidence="2 3">
    <name type="scientific">Aquimarina aggregata</name>
    <dbReference type="NCBI Taxonomy" id="1642818"/>
    <lineage>
        <taxon>Bacteria</taxon>
        <taxon>Pseudomonadati</taxon>
        <taxon>Bacteroidota</taxon>
        <taxon>Flavobacteriia</taxon>
        <taxon>Flavobacteriales</taxon>
        <taxon>Flavobacteriaceae</taxon>
        <taxon>Aquimarina</taxon>
    </lineage>
</organism>
<feature type="domain" description="Polysaccharide pyruvyl transferase" evidence="1">
    <location>
        <begin position="69"/>
        <end position="321"/>
    </location>
</feature>
<dbReference type="Pfam" id="PF04230">
    <property type="entry name" value="PS_pyruv_trans"/>
    <property type="match status" value="1"/>
</dbReference>
<sequence length="392" mass="44480">MYPHGGSGNHGCEAIVRSTLNIMSEAMPNTFKENILFSRRKYEDESAGLDKECKIMEELVPLNSKFSSDYIIGTFKRQLLGDKDYFDRVAYRNVFKNAGPNTLALSIGGDNYCYGSPEHIYFMNNHIRENGANTILWGCSIEPDAMDERMVNDLKQYKFVYARETITYNALLDKGVTGARLCPDPAFLLETQKMDLPKGFQEGNTIGINLSPLITKYETKGGAAFENYTELVNYLINETDHQIALIPHVMWDHNDDRIPLKRLYDKFKDSGRLVFVAEDDSLNSMQLKYVISKCNILITARTHASIAAYSQCVPTLVVGYSVKARGIAHDLFGTQEGYVFPVQSLKEKDDLIKQFKSFAVRENDVREHLIKMMPEYKGRVVPAAREIADLIK</sequence>
<dbReference type="InterPro" id="IPR007345">
    <property type="entry name" value="Polysacch_pyruvyl_Trfase"/>
</dbReference>
<dbReference type="AlphaFoldDB" id="A0A162CTS1"/>
<name>A0A162CTS1_9FLAO</name>
<proteinExistence type="predicted"/>
<reference evidence="2 3" key="1">
    <citation type="submission" date="2016-01" db="EMBL/GenBank/DDBJ databases">
        <title>The draft genome sequence of Aquimarina sp. RZW4-3-2.</title>
        <authorList>
            <person name="Wang Y."/>
        </authorList>
    </citation>
    <scope>NUCLEOTIDE SEQUENCE [LARGE SCALE GENOMIC DNA]</scope>
    <source>
        <strain evidence="2 3">RZW4-3-2</strain>
    </source>
</reference>
<evidence type="ECO:0000313" key="2">
    <source>
        <dbReference type="EMBL" id="KZS42064.1"/>
    </source>
</evidence>
<evidence type="ECO:0000313" key="3">
    <source>
        <dbReference type="Proteomes" id="UP000076715"/>
    </source>
</evidence>
<dbReference type="STRING" id="1642818.AWE51_01070"/>